<dbReference type="PRINTS" id="PR00783">
    <property type="entry name" value="MINTRINSICP"/>
</dbReference>
<feature type="transmembrane region" description="Helical" evidence="8">
    <location>
        <begin position="152"/>
        <end position="171"/>
    </location>
</feature>
<keyword evidence="10" id="KW-1185">Reference proteome</keyword>
<dbReference type="Pfam" id="PF00230">
    <property type="entry name" value="MIP"/>
    <property type="match status" value="1"/>
</dbReference>
<dbReference type="PANTHER" id="PTHR43829">
    <property type="entry name" value="AQUAPORIN OR AQUAGLYCEROPORIN RELATED"/>
    <property type="match status" value="1"/>
</dbReference>
<dbReference type="OrthoDB" id="93455at2759"/>
<comment type="similarity">
    <text evidence="2 7">Belongs to the MIP/aquaporin (TC 1.A.8) family.</text>
</comment>
<dbReference type="InterPro" id="IPR000425">
    <property type="entry name" value="MIP"/>
</dbReference>
<dbReference type="GO" id="GO:0015250">
    <property type="term" value="F:water channel activity"/>
    <property type="evidence" value="ECO:0007669"/>
    <property type="project" value="TreeGrafter"/>
</dbReference>
<accession>A0A9W7CPE5</accession>
<dbReference type="AlphaFoldDB" id="A0A9W7CPE5"/>
<evidence type="ECO:0000256" key="7">
    <source>
        <dbReference type="RuleBase" id="RU000477"/>
    </source>
</evidence>
<feature type="transmembrane region" description="Helical" evidence="8">
    <location>
        <begin position="216"/>
        <end position="235"/>
    </location>
</feature>
<evidence type="ECO:0000256" key="4">
    <source>
        <dbReference type="ARBA" id="ARBA00022692"/>
    </source>
</evidence>
<protein>
    <submittedName>
        <fullName evidence="9">Unnamed protein product</fullName>
    </submittedName>
</protein>
<evidence type="ECO:0000313" key="10">
    <source>
        <dbReference type="Proteomes" id="UP001165083"/>
    </source>
</evidence>
<dbReference type="EMBL" id="BSXW01001355">
    <property type="protein sequence ID" value="GMF36100.1"/>
    <property type="molecule type" value="Genomic_DNA"/>
</dbReference>
<feature type="transmembrane region" description="Helical" evidence="8">
    <location>
        <begin position="183"/>
        <end position="204"/>
    </location>
</feature>
<keyword evidence="4 7" id="KW-0812">Transmembrane</keyword>
<name>A0A9W7CPE5_9STRA</name>
<evidence type="ECO:0000256" key="5">
    <source>
        <dbReference type="ARBA" id="ARBA00022989"/>
    </source>
</evidence>
<evidence type="ECO:0000256" key="8">
    <source>
        <dbReference type="SAM" id="Phobius"/>
    </source>
</evidence>
<dbReference type="Proteomes" id="UP001165083">
    <property type="component" value="Unassembled WGS sequence"/>
</dbReference>
<proteinExistence type="inferred from homology"/>
<dbReference type="Gene3D" id="1.20.1080.10">
    <property type="entry name" value="Glycerol uptake facilitator protein"/>
    <property type="match status" value="1"/>
</dbReference>
<gene>
    <name evidence="9" type="ORF">Plil01_001528800</name>
</gene>
<feature type="transmembrane region" description="Helical" evidence="8">
    <location>
        <begin position="102"/>
        <end position="123"/>
    </location>
</feature>
<keyword evidence="5 8" id="KW-1133">Transmembrane helix</keyword>
<evidence type="ECO:0000256" key="3">
    <source>
        <dbReference type="ARBA" id="ARBA00022448"/>
    </source>
</evidence>
<dbReference type="InterPro" id="IPR023271">
    <property type="entry name" value="Aquaporin-like"/>
</dbReference>
<evidence type="ECO:0000256" key="1">
    <source>
        <dbReference type="ARBA" id="ARBA00004141"/>
    </source>
</evidence>
<evidence type="ECO:0000256" key="6">
    <source>
        <dbReference type="ARBA" id="ARBA00023136"/>
    </source>
</evidence>
<dbReference type="GO" id="GO:0015254">
    <property type="term" value="F:glycerol channel activity"/>
    <property type="evidence" value="ECO:0007669"/>
    <property type="project" value="TreeGrafter"/>
</dbReference>
<keyword evidence="6 8" id="KW-0472">Membrane</keyword>
<dbReference type="InterPro" id="IPR050363">
    <property type="entry name" value="MIP/Aquaporin"/>
</dbReference>
<dbReference type="GO" id="GO:0005886">
    <property type="term" value="C:plasma membrane"/>
    <property type="evidence" value="ECO:0007669"/>
    <property type="project" value="TreeGrafter"/>
</dbReference>
<dbReference type="PANTHER" id="PTHR43829:SF9">
    <property type="entry name" value="AQUAPORIN-9"/>
    <property type="match status" value="1"/>
</dbReference>
<dbReference type="SUPFAM" id="SSF81338">
    <property type="entry name" value="Aquaporin-like"/>
    <property type="match status" value="1"/>
</dbReference>
<comment type="subcellular location">
    <subcellularLocation>
        <location evidence="1">Membrane</location>
        <topology evidence="1">Multi-pass membrane protein</topology>
    </subcellularLocation>
</comment>
<evidence type="ECO:0000313" key="9">
    <source>
        <dbReference type="EMBL" id="GMF36100.1"/>
    </source>
</evidence>
<organism evidence="9 10">
    <name type="scientific">Phytophthora lilii</name>
    <dbReference type="NCBI Taxonomy" id="2077276"/>
    <lineage>
        <taxon>Eukaryota</taxon>
        <taxon>Sar</taxon>
        <taxon>Stramenopiles</taxon>
        <taxon>Oomycota</taxon>
        <taxon>Peronosporomycetes</taxon>
        <taxon>Peronosporales</taxon>
        <taxon>Peronosporaceae</taxon>
        <taxon>Phytophthora</taxon>
    </lineage>
</organism>
<evidence type="ECO:0000256" key="2">
    <source>
        <dbReference type="ARBA" id="ARBA00006175"/>
    </source>
</evidence>
<reference evidence="9" key="1">
    <citation type="submission" date="2023-04" db="EMBL/GenBank/DDBJ databases">
        <title>Phytophthora lilii NBRC 32176.</title>
        <authorList>
            <person name="Ichikawa N."/>
            <person name="Sato H."/>
            <person name="Tonouchi N."/>
        </authorList>
    </citation>
    <scope>NUCLEOTIDE SEQUENCE</scope>
    <source>
        <strain evidence="9">NBRC 32176</strain>
    </source>
</reference>
<keyword evidence="3 7" id="KW-0813">Transport</keyword>
<sequence length="258" mass="27700">MSTIPIHPSATISEASFPNSGQLAIDMTDKSAYADFASTPLAVKSQVAISKGEAGNVMTGSLAWGVAVLMGVYTAENVSGSHIISVITFTHAVYGRMPWWKVPGYICAQTLGAFIAAALVYVLHYEKISAVDLETMHFLFVTYPYGVSNYTAFYTEVLLCAFLMSCAYAITDQRNRCPGPVGTPFALALLVMALGSAFSLNTGLGASVNRDLGPRIFAYLAGYKAAFTEYSYYFWMDPFSVVSLVPARTSSSSKSSIP</sequence>
<comment type="caution">
    <text evidence="9">The sequence shown here is derived from an EMBL/GenBank/DDBJ whole genome shotgun (WGS) entry which is preliminary data.</text>
</comment>